<reference evidence="1 2" key="1">
    <citation type="journal article" date="2004" name="Proc. Natl. Acad. Sci. U.S.A.">
        <title>The complete genomic sequence of Nocardia farcinica IFM 10152.</title>
        <authorList>
            <person name="Ishikawa J."/>
            <person name="Yamashita A."/>
            <person name="Mikami Y."/>
            <person name="Hoshino Y."/>
            <person name="Kurita H."/>
            <person name="Hotta K."/>
            <person name="Shiba T."/>
            <person name="Hattori M."/>
        </authorList>
    </citation>
    <scope>NUCLEOTIDE SEQUENCE [LARGE SCALE GENOMIC DNA]</scope>
    <source>
        <strain evidence="1 2">IFM 10152</strain>
    </source>
</reference>
<dbReference type="EMBL" id="AP006618">
    <property type="protein sequence ID" value="BAD55173.1"/>
    <property type="molecule type" value="Genomic_DNA"/>
</dbReference>
<evidence type="ECO:0000313" key="1">
    <source>
        <dbReference type="EMBL" id="BAD55173.1"/>
    </source>
</evidence>
<dbReference type="Proteomes" id="UP000006820">
    <property type="component" value="Chromosome"/>
</dbReference>
<dbReference type="AlphaFoldDB" id="Q5Z318"/>
<evidence type="ECO:0000313" key="2">
    <source>
        <dbReference type="Proteomes" id="UP000006820"/>
    </source>
</evidence>
<keyword evidence="2" id="KW-1185">Reference proteome</keyword>
<dbReference type="STRING" id="247156.NFA_3310"/>
<organism evidence="1 2">
    <name type="scientific">Nocardia farcinica (strain IFM 10152)</name>
    <dbReference type="NCBI Taxonomy" id="247156"/>
    <lineage>
        <taxon>Bacteria</taxon>
        <taxon>Bacillati</taxon>
        <taxon>Actinomycetota</taxon>
        <taxon>Actinomycetes</taxon>
        <taxon>Mycobacteriales</taxon>
        <taxon>Nocardiaceae</taxon>
        <taxon>Nocardia</taxon>
    </lineage>
</organism>
<sequence length="102" mass="10781">MCLVEVRSGPKGAIRVAIHVSTSAMWGDATPHRARSVGCGRWVVSYLHGRTLTGEQAVGALQLAEQIVPLTVMARGLGLTLGEVAHLAAWGDPSRLSRLPAE</sequence>
<dbReference type="HOGENOM" id="CLU_2274420_0_0_11"/>
<proteinExistence type="predicted"/>
<gene>
    <name evidence="1" type="ordered locus">NFA_3310</name>
</gene>
<accession>Q5Z318</accession>
<name>Q5Z318_NOCFA</name>
<dbReference type="KEGG" id="nfa:NFA_3310"/>
<protein>
    <submittedName>
        <fullName evidence="1">Uncharacterized protein</fullName>
    </submittedName>
</protein>